<dbReference type="Proteomes" id="UP000295783">
    <property type="component" value="Unassembled WGS sequence"/>
</dbReference>
<dbReference type="RefSeq" id="WP_133611693.1">
    <property type="nucleotide sequence ID" value="NZ_SNYW01000002.1"/>
</dbReference>
<dbReference type="AlphaFoldDB" id="A0A4R6WT23"/>
<evidence type="ECO:0000313" key="1">
    <source>
        <dbReference type="EMBL" id="TDQ85482.1"/>
    </source>
</evidence>
<sequence>MTVTRPDNRPVARRLVTRRRILIAAPTIIGLAAAGRLLGGARPAHAAQGFPFAPPAGRFIYTITRDGDPIGTQKLEFSAAGDDGLLVVTDVSIDVRVLGLSFYKFTQNIEERWQGGLLQSLVSKTNDDGDERLVELAREGDRLKGHYNKKARDVDGNLIPSTLWHPDAVNQTAVLDTVRARVHQVKVTDKGEVALVLPIGQQDARRYGFTGELNRDVWYGEDATILAAEMKAKDSSTIRQQLLDRV</sequence>
<name>A0A4R6WT23_9PROT</name>
<dbReference type="EMBL" id="SNYW01000002">
    <property type="protein sequence ID" value="TDQ85482.1"/>
    <property type="molecule type" value="Genomic_DNA"/>
</dbReference>
<dbReference type="PROSITE" id="PS51318">
    <property type="entry name" value="TAT"/>
    <property type="match status" value="1"/>
</dbReference>
<comment type="caution">
    <text evidence="1">The sequence shown here is derived from an EMBL/GenBank/DDBJ whole genome shotgun (WGS) entry which is preliminary data.</text>
</comment>
<dbReference type="Pfam" id="PF19630">
    <property type="entry name" value="DUF6134"/>
    <property type="match status" value="1"/>
</dbReference>
<keyword evidence="2" id="KW-1185">Reference proteome</keyword>
<protein>
    <submittedName>
        <fullName evidence="1">Uncharacterized protein</fullName>
    </submittedName>
</protein>
<dbReference type="InterPro" id="IPR006311">
    <property type="entry name" value="TAT_signal"/>
</dbReference>
<gene>
    <name evidence="1" type="ORF">A8950_0269</name>
</gene>
<proteinExistence type="predicted"/>
<dbReference type="OrthoDB" id="6086999at2"/>
<evidence type="ECO:0000313" key="2">
    <source>
        <dbReference type="Proteomes" id="UP000295783"/>
    </source>
</evidence>
<accession>A0A4R6WT23</accession>
<dbReference type="InterPro" id="IPR045767">
    <property type="entry name" value="DUF6134"/>
</dbReference>
<reference evidence="1 2" key="1">
    <citation type="submission" date="2019-03" db="EMBL/GenBank/DDBJ databases">
        <title>Genomic Encyclopedia of Type Strains, Phase III (KMG-III): the genomes of soil and plant-associated and newly described type strains.</title>
        <authorList>
            <person name="Whitman W."/>
        </authorList>
    </citation>
    <scope>NUCLEOTIDE SEQUENCE [LARGE SCALE GENOMIC DNA]</scope>
    <source>
        <strain evidence="1 2">CGMCC 1.7660</strain>
    </source>
</reference>
<organism evidence="1 2">
    <name type="scientific">Dongia mobilis</name>
    <dbReference type="NCBI Taxonomy" id="578943"/>
    <lineage>
        <taxon>Bacteria</taxon>
        <taxon>Pseudomonadati</taxon>
        <taxon>Pseudomonadota</taxon>
        <taxon>Alphaproteobacteria</taxon>
        <taxon>Rhodospirillales</taxon>
        <taxon>Dongiaceae</taxon>
        <taxon>Dongia</taxon>
    </lineage>
</organism>